<keyword evidence="4" id="KW-1185">Reference proteome</keyword>
<reference evidence="3 4" key="2">
    <citation type="journal article" date="2012" name="PLoS ONE">
        <title>Genomic characterization of the taylorella genus.</title>
        <authorList>
            <person name="Hebert L."/>
            <person name="Moumen B."/>
            <person name="Pons N."/>
            <person name="Duquesne F."/>
            <person name="Breuil M.F."/>
            <person name="Goux D."/>
            <person name="Batto J.M."/>
            <person name="Laugier C."/>
            <person name="Renault P."/>
            <person name="Petry S."/>
        </authorList>
    </citation>
    <scope>NUCLEOTIDE SEQUENCE [LARGE SCALE GENOMIC DNA]</scope>
    <source>
        <strain evidence="3 4">MCE3</strain>
    </source>
</reference>
<evidence type="ECO:0000313" key="4">
    <source>
        <dbReference type="Proteomes" id="UP000009284"/>
    </source>
</evidence>
<dbReference type="Pfam" id="PF17289">
    <property type="entry name" value="Terminase_6C"/>
    <property type="match status" value="1"/>
</dbReference>
<dbReference type="Proteomes" id="UP000009284">
    <property type="component" value="Chromosome"/>
</dbReference>
<dbReference type="STRING" id="1008459.TASI_0440"/>
<evidence type="ECO:0000313" key="3">
    <source>
        <dbReference type="EMBL" id="AEP36215.1"/>
    </source>
</evidence>
<gene>
    <name evidence="3" type="ordered locus">TASI_0440</name>
</gene>
<dbReference type="EMBL" id="CP003059">
    <property type="protein sequence ID" value="AEP36215.1"/>
    <property type="molecule type" value="Genomic_DNA"/>
</dbReference>
<dbReference type="InterPro" id="IPR035421">
    <property type="entry name" value="Terminase_6C"/>
</dbReference>
<dbReference type="KEGG" id="tas:TASI_0440"/>
<feature type="domain" description="Terminase large subunit gp17-like C-terminal" evidence="2">
    <location>
        <begin position="250"/>
        <end position="374"/>
    </location>
</feature>
<proteinExistence type="predicted"/>
<evidence type="ECO:0000256" key="1">
    <source>
        <dbReference type="ARBA" id="ARBA00022612"/>
    </source>
</evidence>
<dbReference type="HOGENOM" id="CLU_028165_1_0_4"/>
<accession>G4QCT5</accession>
<dbReference type="eggNOG" id="COG5362">
    <property type="taxonomic scope" value="Bacteria"/>
</dbReference>
<organism evidence="3 4">
    <name type="scientific">Taylorella asinigenitalis (strain MCE3)</name>
    <dbReference type="NCBI Taxonomy" id="1008459"/>
    <lineage>
        <taxon>Bacteria</taxon>
        <taxon>Pseudomonadati</taxon>
        <taxon>Pseudomonadota</taxon>
        <taxon>Betaproteobacteria</taxon>
        <taxon>Burkholderiales</taxon>
        <taxon>Alcaligenaceae</taxon>
        <taxon>Taylorella</taxon>
    </lineage>
</organism>
<keyword evidence="1" id="KW-1188">Viral release from host cell</keyword>
<sequence length="428" mass="49370">MIFAPPQHGKSYLVSKLFIAWALGKIPDLKVISASYGDDLVQQNGQAVRNFVSGPIHQSIFGNRIEQSTRAKDYFLTNTGGQYLGVTIRGGGTGFPSRLFVIDDPFKSRAEAESEAFRNHVKDWYRSVCYTRLAEDSILVIMHTRWHADDLAGWLLSEHKHENWELISLPAIAESDDIMSRLEGEALVPERFSVESLNQKRLTVGSRDWVSLYQQRPIEAGGNIFKQEWLRFYDEAYMRKSAMAMNRYIIVDPARTQKKESDYTAMVVIGLNLDGNYYLLDAVYDRLTLKQRAETLIDLHRKWMPLQVGYKKTGHEQDIEYISEAQNRQNYRFAVIPLSEHGAKNARIERLAPDFENSKWWLPSTMWKTNSEGIAKDLIEQLINEEYKAFPAGRHDDFLDCISGIKDMNTRFPMLNTITRPKSKFFYA</sequence>
<dbReference type="Pfam" id="PF03237">
    <property type="entry name" value="Terminase_6N"/>
    <property type="match status" value="1"/>
</dbReference>
<dbReference type="AlphaFoldDB" id="G4QCT5"/>
<protein>
    <submittedName>
        <fullName evidence="3">Phage terminase, large subunit</fullName>
    </submittedName>
</protein>
<name>G4QCT5_TAYAM</name>
<dbReference type="Gene3D" id="3.30.420.240">
    <property type="match status" value="1"/>
</dbReference>
<evidence type="ECO:0000259" key="2">
    <source>
        <dbReference type="Pfam" id="PF17289"/>
    </source>
</evidence>
<reference key="1">
    <citation type="submission" date="2011-09" db="EMBL/GenBank/DDBJ databases">
        <title>Genomic characterization of the Taylorella genus.</title>
        <authorList>
            <person name="Hebert L."/>
            <person name="Moumen B."/>
            <person name="Pons N."/>
            <person name="Duquesne F."/>
            <person name="Breuil M.-F."/>
            <person name="Goux D."/>
            <person name="Batto J.-M."/>
            <person name="Renault P."/>
            <person name="Laugier C."/>
            <person name="Petry S."/>
        </authorList>
    </citation>
    <scope>NUCLEOTIDE SEQUENCE</scope>
    <source>
        <strain>MCE3</strain>
    </source>
</reference>